<dbReference type="Proteomes" id="UP000830395">
    <property type="component" value="Chromosome 24"/>
</dbReference>
<accession>A0ACC5ZHP0</accession>
<gene>
    <name evidence="1" type="ORF">PDJAM_G00144390</name>
</gene>
<comment type="caution">
    <text evidence="1">The sequence shown here is derived from an EMBL/GenBank/DDBJ whole genome shotgun (WGS) entry which is preliminary data.</text>
</comment>
<organism evidence="1 2">
    <name type="scientific">Pangasius djambal</name>
    <dbReference type="NCBI Taxonomy" id="1691987"/>
    <lineage>
        <taxon>Eukaryota</taxon>
        <taxon>Metazoa</taxon>
        <taxon>Chordata</taxon>
        <taxon>Craniata</taxon>
        <taxon>Vertebrata</taxon>
        <taxon>Euteleostomi</taxon>
        <taxon>Actinopterygii</taxon>
        <taxon>Neopterygii</taxon>
        <taxon>Teleostei</taxon>
        <taxon>Ostariophysi</taxon>
        <taxon>Siluriformes</taxon>
        <taxon>Pangasiidae</taxon>
        <taxon>Pangasius</taxon>
    </lineage>
</organism>
<dbReference type="EMBL" id="CM040998">
    <property type="protein sequence ID" value="MCJ8746671.1"/>
    <property type="molecule type" value="Genomic_DNA"/>
</dbReference>
<name>A0ACC5ZHP0_9TELE</name>
<keyword evidence="2" id="KW-1185">Reference proteome</keyword>
<sequence length="800" mass="88019">MATTRFLAWVLVLSVTSVPSGCFTLNGVKVYEVVQPIRLHDLHKRDLEPTRPATVKYAMTLGGKPIEMHLERNNGFLTEDYTETYYTDDGTPVITKPRELDLCYYHGKIMNESNSMVSVSTCDGLRGYFQTAEQRYLIEPLSEDGNGDHAVLKYEEVTDTPMVCGVTNTTWEPADVPPYTSKSKSRSSGPTMFQRPKYNEIILVVDNRMYKKMDSDVNKVRKRIFEIVNFVNAVYKPMNTFIALIGLTVWTDSDKIAVTAPAGETLDKFTTWRNNELIKQKKHDNAHLITGIDLDGSTVGLAFIGTLCSGHSTGIIQDHNPRAIAVGATLAHEMGHNLGMNHDTSSCVCTEASCIMTAALSYTVPQLFSSCSVNQFEQYLNSRKPECLLNKPQPKDLVQPPVCGNGFREIGEECDCGSVTECTNPCCNATSCKLTKGSMCAEGECCNDCKIADATQMCRAKHSECDLPEYCTGDSSSCPEDVFAVNGLPCKNGDGYCYNGQCPRREDQCIKMWGSDAVLGSDFCYSQNTRGIYYAYCTWPATDQYIGCQKQDIMCGKLFCDKGQESPNYGRLVAFGNCKATFYSDPDSDFGQVDSGTKCGDEKVCSQNQCVSLEVAYKATNCSAKCKGHGVCNHKLECSCEPGWLPPDCERAASTGISTGAYIGIAVALCITLGAILIVLGICFLKRRKRHPRQTGVQIQVKDSVSNTYSNQPRMNLPPQIPPTAIRPKGPPPPPPTKPSAPPLTLHTDFRAAHKLCNGQKILHFLDQGVLELNFVGQQISKSRVLAAPSRGQHRKHKST</sequence>
<reference evidence="1" key="1">
    <citation type="submission" date="2020-02" db="EMBL/GenBank/DDBJ databases">
        <title>Genome sequencing of the panga catfish, Pangasius djambal.</title>
        <authorList>
            <person name="Wen M."/>
            <person name="Zahm M."/>
            <person name="Roques C."/>
            <person name="Cabau C."/>
            <person name="Klopp C."/>
            <person name="Donnadieu C."/>
            <person name="Jouanno E."/>
            <person name="Avarre J.-C."/>
            <person name="Campet M."/>
            <person name="Ha T."/>
            <person name="Dugue R."/>
            <person name="Lampietro C."/>
            <person name="Louis A."/>
            <person name="Herpin A."/>
            <person name="Echchiki A."/>
            <person name="Berthelot C."/>
            <person name="Parey E."/>
            <person name="Roest-Crollius H."/>
            <person name="Braasch I."/>
            <person name="Postlethwait J.H."/>
            <person name="Bobe J."/>
            <person name="Montfort J."/>
            <person name="Bouchez O."/>
            <person name="Begum T."/>
            <person name="Schartl M."/>
            <person name="Gustiano R."/>
            <person name="Guiguen Y."/>
        </authorList>
    </citation>
    <scope>NUCLEOTIDE SEQUENCE</scope>
    <source>
        <strain evidence="1">Pdj_M5554</strain>
    </source>
</reference>
<evidence type="ECO:0000313" key="2">
    <source>
        <dbReference type="Proteomes" id="UP000830395"/>
    </source>
</evidence>
<proteinExistence type="predicted"/>
<evidence type="ECO:0000313" key="1">
    <source>
        <dbReference type="EMBL" id="MCJ8746671.1"/>
    </source>
</evidence>
<protein>
    <submittedName>
        <fullName evidence="1">Uncharacterized protein</fullName>
    </submittedName>
</protein>